<dbReference type="Pfam" id="PF13460">
    <property type="entry name" value="NAD_binding_10"/>
    <property type="match status" value="1"/>
</dbReference>
<dbReference type="PANTHER" id="PTHR43355">
    <property type="entry name" value="FLAVIN REDUCTASE (NADPH)"/>
    <property type="match status" value="1"/>
</dbReference>
<comment type="caution">
    <text evidence="2">The sequence shown here is derived from an EMBL/GenBank/DDBJ whole genome shotgun (WGS) entry which is preliminary data.</text>
</comment>
<keyword evidence="3" id="KW-1185">Reference proteome</keyword>
<evidence type="ECO:0000259" key="1">
    <source>
        <dbReference type="Pfam" id="PF13460"/>
    </source>
</evidence>
<dbReference type="Proteomes" id="UP001157091">
    <property type="component" value="Unassembled WGS sequence"/>
</dbReference>
<evidence type="ECO:0000313" key="3">
    <source>
        <dbReference type="Proteomes" id="UP001157091"/>
    </source>
</evidence>
<sequence length="214" mass="22489">MRISVLGGTGYAGGHIASEAASRGHEVVSYSRSVPDDGHDGVRYETADARDADHRTRILDGADVVVVALSPRGDMFDALRGATADLADDARAAGVRFGVIGGAGSFLVEADGPAFVDTGAFQPEEAKPEARILGGVLDDLRAADDDLDWFFVSPAPVFGSYAPGERRGTYRLGRDVIVADEDGVSAISGADLAIAVVDELEQPAHRRVRFTVAY</sequence>
<accession>A0ABQ6HXF6</accession>
<dbReference type="InterPro" id="IPR051606">
    <property type="entry name" value="Polyketide_Oxido-like"/>
</dbReference>
<dbReference type="RefSeq" id="WP_284291279.1">
    <property type="nucleotide sequence ID" value="NZ_BSUK01000001.1"/>
</dbReference>
<organism evidence="2 3">
    <name type="scientific">Luteimicrobium album</name>
    <dbReference type="NCBI Taxonomy" id="1054550"/>
    <lineage>
        <taxon>Bacteria</taxon>
        <taxon>Bacillati</taxon>
        <taxon>Actinomycetota</taxon>
        <taxon>Actinomycetes</taxon>
        <taxon>Micrococcales</taxon>
        <taxon>Luteimicrobium</taxon>
    </lineage>
</organism>
<proteinExistence type="predicted"/>
<dbReference type="PANTHER" id="PTHR43355:SF2">
    <property type="entry name" value="FLAVIN REDUCTASE (NADPH)"/>
    <property type="match status" value="1"/>
</dbReference>
<protein>
    <submittedName>
        <fullName evidence="2">NAD-dependent epimerase</fullName>
    </submittedName>
</protein>
<reference evidence="3" key="1">
    <citation type="journal article" date="2019" name="Int. J. Syst. Evol. Microbiol.">
        <title>The Global Catalogue of Microorganisms (GCM) 10K type strain sequencing project: providing services to taxonomists for standard genome sequencing and annotation.</title>
        <authorList>
            <consortium name="The Broad Institute Genomics Platform"/>
            <consortium name="The Broad Institute Genome Sequencing Center for Infectious Disease"/>
            <person name="Wu L."/>
            <person name="Ma J."/>
        </authorList>
    </citation>
    <scope>NUCLEOTIDE SEQUENCE [LARGE SCALE GENOMIC DNA]</scope>
    <source>
        <strain evidence="3">NBRC 106348</strain>
    </source>
</reference>
<dbReference type="InterPro" id="IPR036291">
    <property type="entry name" value="NAD(P)-bd_dom_sf"/>
</dbReference>
<dbReference type="SUPFAM" id="SSF51735">
    <property type="entry name" value="NAD(P)-binding Rossmann-fold domains"/>
    <property type="match status" value="1"/>
</dbReference>
<evidence type="ECO:0000313" key="2">
    <source>
        <dbReference type="EMBL" id="GMA22343.1"/>
    </source>
</evidence>
<dbReference type="EMBL" id="BSUK01000001">
    <property type="protein sequence ID" value="GMA22343.1"/>
    <property type="molecule type" value="Genomic_DNA"/>
</dbReference>
<dbReference type="InterPro" id="IPR016040">
    <property type="entry name" value="NAD(P)-bd_dom"/>
</dbReference>
<name>A0ABQ6HXF6_9MICO</name>
<dbReference type="Gene3D" id="3.40.50.720">
    <property type="entry name" value="NAD(P)-binding Rossmann-like Domain"/>
    <property type="match status" value="1"/>
</dbReference>
<feature type="domain" description="NAD(P)-binding" evidence="1">
    <location>
        <begin position="7"/>
        <end position="203"/>
    </location>
</feature>
<gene>
    <name evidence="2" type="ORF">GCM10025864_01020</name>
</gene>